<dbReference type="OrthoDB" id="9803238at2"/>
<dbReference type="PANTHER" id="PTHR43174:SF3">
    <property type="entry name" value="UDP-N-ACETYLGLUCOSAMINE 2-EPIMERASE"/>
    <property type="match status" value="1"/>
</dbReference>
<dbReference type="AlphaFoldDB" id="A0A1H0H6J3"/>
<dbReference type="EMBL" id="FNIR01000004">
    <property type="protein sequence ID" value="SDO14779.1"/>
    <property type="molecule type" value="Genomic_DNA"/>
</dbReference>
<sequence length="363" mass="40221">MIAFVVGTTAELIKVAPVFHELTSRGRSCEIWYTAQHVEELGEALVDLSLPAPTEWLVPEAGAGNLARPVDVPRWGARLAATVWRNRARLRARLRADGRRPVVLVHGDTFTAPLGAVIGRLLGARVGHVEAGMRSHNLRHPFPEEVNRRLAARVVDVHFAPTDVEAENLRGRRGAVVTTGANTVVDAVRYALDRPAPPAVQLPAEYAVATLHRFELVRDEALYRQALEILAEHSARIPIVYFAGASERERLAQYDLLGLFGDRFRIEDKLSYVHFMPVLAGARFVVTDSGGLQQETSHLGIPAAIHRAHTEILAGEGETMVLTRLQPDRLRAFLADPERYRSPGTMDRYWPSRVIADAVDTLF</sequence>
<dbReference type="InterPro" id="IPR029767">
    <property type="entry name" value="WecB-like"/>
</dbReference>
<gene>
    <name evidence="3" type="ORF">SAMN05660199_01359</name>
</gene>
<proteinExistence type="inferred from homology"/>
<dbReference type="Gene3D" id="3.40.50.2000">
    <property type="entry name" value="Glycogen Phosphorylase B"/>
    <property type="match status" value="2"/>
</dbReference>
<dbReference type="Pfam" id="PF02350">
    <property type="entry name" value="Epimerase_2"/>
    <property type="match status" value="1"/>
</dbReference>
<organism evidence="3 4">
    <name type="scientific">Klenkia soli</name>
    <dbReference type="NCBI Taxonomy" id="1052260"/>
    <lineage>
        <taxon>Bacteria</taxon>
        <taxon>Bacillati</taxon>
        <taxon>Actinomycetota</taxon>
        <taxon>Actinomycetes</taxon>
        <taxon>Geodermatophilales</taxon>
        <taxon>Geodermatophilaceae</taxon>
        <taxon>Klenkia</taxon>
    </lineage>
</organism>
<dbReference type="InterPro" id="IPR003331">
    <property type="entry name" value="UDP_GlcNAc_Epimerase_2_dom"/>
</dbReference>
<dbReference type="RefSeq" id="WP_091242058.1">
    <property type="nucleotide sequence ID" value="NZ_FNIR01000004.1"/>
</dbReference>
<keyword evidence="4" id="KW-1185">Reference proteome</keyword>
<dbReference type="GO" id="GO:0016853">
    <property type="term" value="F:isomerase activity"/>
    <property type="evidence" value="ECO:0007669"/>
    <property type="project" value="UniProtKB-KW"/>
</dbReference>
<name>A0A1H0H6J3_9ACTN</name>
<dbReference type="STRING" id="1052260.SAMN05660199_01359"/>
<reference evidence="4" key="1">
    <citation type="submission" date="2016-10" db="EMBL/GenBank/DDBJ databases">
        <authorList>
            <person name="Varghese N."/>
            <person name="Submissions S."/>
        </authorList>
    </citation>
    <scope>NUCLEOTIDE SEQUENCE [LARGE SCALE GENOMIC DNA]</scope>
    <source>
        <strain evidence="4">DSM 45843</strain>
    </source>
</reference>
<dbReference type="PANTHER" id="PTHR43174">
    <property type="entry name" value="UDP-N-ACETYLGLUCOSAMINE 2-EPIMERASE"/>
    <property type="match status" value="1"/>
</dbReference>
<accession>A0A1H0H6J3</accession>
<evidence type="ECO:0000256" key="1">
    <source>
        <dbReference type="RuleBase" id="RU003513"/>
    </source>
</evidence>
<evidence type="ECO:0000313" key="4">
    <source>
        <dbReference type="Proteomes" id="UP000199088"/>
    </source>
</evidence>
<dbReference type="Proteomes" id="UP000199088">
    <property type="component" value="Unassembled WGS sequence"/>
</dbReference>
<feature type="domain" description="UDP-N-acetylglucosamine 2-epimerase" evidence="2">
    <location>
        <begin position="102"/>
        <end position="312"/>
    </location>
</feature>
<comment type="similarity">
    <text evidence="1">Belongs to the UDP-N-acetylglucosamine 2-epimerase family.</text>
</comment>
<evidence type="ECO:0000259" key="2">
    <source>
        <dbReference type="Pfam" id="PF02350"/>
    </source>
</evidence>
<evidence type="ECO:0000313" key="3">
    <source>
        <dbReference type="EMBL" id="SDO14779.1"/>
    </source>
</evidence>
<dbReference type="SUPFAM" id="SSF53756">
    <property type="entry name" value="UDP-Glycosyltransferase/glycogen phosphorylase"/>
    <property type="match status" value="1"/>
</dbReference>
<protein>
    <submittedName>
        <fullName evidence="3">UDP-N-acetylglucosamine 2-epimerase (Non-hydrolysing)</fullName>
    </submittedName>
</protein>
<keyword evidence="1" id="KW-0413">Isomerase</keyword>